<evidence type="ECO:0000256" key="6">
    <source>
        <dbReference type="ARBA" id="ARBA00037589"/>
    </source>
</evidence>
<proteinExistence type="inferred from homology"/>
<dbReference type="Pfam" id="PF02602">
    <property type="entry name" value="HEM4"/>
    <property type="match status" value="1"/>
</dbReference>
<dbReference type="PANTHER" id="PTHR38042:SF1">
    <property type="entry name" value="UROPORPHYRINOGEN-III SYNTHASE, CHLOROPLASTIC"/>
    <property type="match status" value="1"/>
</dbReference>
<dbReference type="EMBL" id="FXWK01000002">
    <property type="protein sequence ID" value="SMQ86064.1"/>
    <property type="molecule type" value="Genomic_DNA"/>
</dbReference>
<organism evidence="11 12">
    <name type="scientific">Devosia lucknowensis</name>
    <dbReference type="NCBI Taxonomy" id="1096929"/>
    <lineage>
        <taxon>Bacteria</taxon>
        <taxon>Pseudomonadati</taxon>
        <taxon>Pseudomonadota</taxon>
        <taxon>Alphaproteobacteria</taxon>
        <taxon>Hyphomicrobiales</taxon>
        <taxon>Devosiaceae</taxon>
        <taxon>Devosia</taxon>
    </lineage>
</organism>
<accession>A0A1Y6G8I5</accession>
<dbReference type="RefSeq" id="WP_086471679.1">
    <property type="nucleotide sequence ID" value="NZ_FXWK01000002.1"/>
</dbReference>
<evidence type="ECO:0000256" key="7">
    <source>
        <dbReference type="ARBA" id="ARBA00040167"/>
    </source>
</evidence>
<comment type="function">
    <text evidence="6 9">Catalyzes cyclization of the linear tetrapyrrole, hydroxymethylbilane, to the macrocyclic uroporphyrinogen III.</text>
</comment>
<dbReference type="PANTHER" id="PTHR38042">
    <property type="entry name" value="UROPORPHYRINOGEN-III SYNTHASE, CHLOROPLASTIC"/>
    <property type="match status" value="1"/>
</dbReference>
<protein>
    <recommendedName>
        <fullName evidence="7 9">Uroporphyrinogen-III synthase</fullName>
        <ecNumber evidence="3 9">4.2.1.75</ecNumber>
    </recommendedName>
</protein>
<comment type="catalytic activity">
    <reaction evidence="8 9">
        <text>hydroxymethylbilane = uroporphyrinogen III + H2O</text>
        <dbReference type="Rhea" id="RHEA:18965"/>
        <dbReference type="ChEBI" id="CHEBI:15377"/>
        <dbReference type="ChEBI" id="CHEBI:57308"/>
        <dbReference type="ChEBI" id="CHEBI:57845"/>
        <dbReference type="EC" id="4.2.1.75"/>
    </reaction>
</comment>
<dbReference type="Proteomes" id="UP000194474">
    <property type="component" value="Unassembled WGS sequence"/>
</dbReference>
<name>A0A1Y6G8I5_9HYPH</name>
<dbReference type="CDD" id="cd06578">
    <property type="entry name" value="HemD"/>
    <property type="match status" value="1"/>
</dbReference>
<evidence type="ECO:0000256" key="9">
    <source>
        <dbReference type="RuleBase" id="RU366031"/>
    </source>
</evidence>
<evidence type="ECO:0000313" key="12">
    <source>
        <dbReference type="Proteomes" id="UP000194474"/>
    </source>
</evidence>
<comment type="similarity">
    <text evidence="2 9">Belongs to the uroporphyrinogen-III synthase family.</text>
</comment>
<gene>
    <name evidence="11" type="ORF">SAMN06295905_3361</name>
</gene>
<comment type="pathway">
    <text evidence="1 9">Porphyrin-containing compound metabolism; protoporphyrin-IX biosynthesis; coproporphyrinogen-III from 5-aminolevulinate: step 3/4.</text>
</comment>
<reference evidence="12" key="1">
    <citation type="submission" date="2017-04" db="EMBL/GenBank/DDBJ databases">
        <authorList>
            <person name="Varghese N."/>
            <person name="Submissions S."/>
        </authorList>
    </citation>
    <scope>NUCLEOTIDE SEQUENCE [LARGE SCALE GENOMIC DNA]</scope>
</reference>
<dbReference type="EC" id="4.2.1.75" evidence="3 9"/>
<keyword evidence="12" id="KW-1185">Reference proteome</keyword>
<dbReference type="GO" id="GO:0006782">
    <property type="term" value="P:protoporphyrinogen IX biosynthetic process"/>
    <property type="evidence" value="ECO:0007669"/>
    <property type="project" value="UniProtKB-UniRule"/>
</dbReference>
<evidence type="ECO:0000256" key="3">
    <source>
        <dbReference type="ARBA" id="ARBA00013109"/>
    </source>
</evidence>
<dbReference type="InterPro" id="IPR003754">
    <property type="entry name" value="4pyrrol_synth_uPrphyn_synth"/>
</dbReference>
<evidence type="ECO:0000256" key="8">
    <source>
        <dbReference type="ARBA" id="ARBA00048617"/>
    </source>
</evidence>
<evidence type="ECO:0000256" key="5">
    <source>
        <dbReference type="ARBA" id="ARBA00023244"/>
    </source>
</evidence>
<dbReference type="OrthoDB" id="7163809at2"/>
<keyword evidence="4 9" id="KW-0456">Lyase</keyword>
<dbReference type="Gene3D" id="3.40.50.10090">
    <property type="match status" value="2"/>
</dbReference>
<dbReference type="AlphaFoldDB" id="A0A1Y6G8I5"/>
<dbReference type="InterPro" id="IPR036108">
    <property type="entry name" value="4pyrrol_syn_uPrphyn_synt_sf"/>
</dbReference>
<dbReference type="InterPro" id="IPR039793">
    <property type="entry name" value="UROS/Hem4"/>
</dbReference>
<dbReference type="SUPFAM" id="SSF69618">
    <property type="entry name" value="HemD-like"/>
    <property type="match status" value="1"/>
</dbReference>
<evidence type="ECO:0000256" key="1">
    <source>
        <dbReference type="ARBA" id="ARBA00004772"/>
    </source>
</evidence>
<evidence type="ECO:0000256" key="4">
    <source>
        <dbReference type="ARBA" id="ARBA00023239"/>
    </source>
</evidence>
<keyword evidence="5 9" id="KW-0627">Porphyrin biosynthesis</keyword>
<feature type="domain" description="Tetrapyrrole biosynthesis uroporphyrinogen III synthase" evidence="10">
    <location>
        <begin position="27"/>
        <end position="230"/>
    </location>
</feature>
<dbReference type="GO" id="GO:0006780">
    <property type="term" value="P:uroporphyrinogen III biosynthetic process"/>
    <property type="evidence" value="ECO:0007669"/>
    <property type="project" value="UniProtKB-UniRule"/>
</dbReference>
<sequence>MRVLVTRPEPDAEATLERLAALDIAAEIAPVMTRQTLSARLPPPEGFAALALTSTNAIRALEDLGALGALLAKPVFAVGDRTAHEARQAGFDTVTAADGTLESLTTAIALARLSGPVLYPAGSHLSGDLAHALAPHGLLVATVPVYEMVAETQFPQTVASALAGGQFGAVLLYSRRTAEIFCDLVKDILPPEERRKLPVLCLSENVAKPLLEAHFSRVLLADHPSEEAMMTLALAFAREQTGS</sequence>
<evidence type="ECO:0000313" key="11">
    <source>
        <dbReference type="EMBL" id="SMQ86064.1"/>
    </source>
</evidence>
<evidence type="ECO:0000256" key="2">
    <source>
        <dbReference type="ARBA" id="ARBA00008133"/>
    </source>
</evidence>
<dbReference type="GO" id="GO:0004852">
    <property type="term" value="F:uroporphyrinogen-III synthase activity"/>
    <property type="evidence" value="ECO:0007669"/>
    <property type="project" value="UniProtKB-UniRule"/>
</dbReference>
<evidence type="ECO:0000259" key="10">
    <source>
        <dbReference type="Pfam" id="PF02602"/>
    </source>
</evidence>